<dbReference type="EMBL" id="JAHRIO010023453">
    <property type="protein sequence ID" value="MEQ2166347.1"/>
    <property type="molecule type" value="Genomic_DNA"/>
</dbReference>
<keyword evidence="3" id="KW-0315">Glutamine amidotransferase</keyword>
<evidence type="ECO:0000256" key="2">
    <source>
        <dbReference type="ARBA" id="ARBA00022888"/>
    </source>
</evidence>
<keyword evidence="2" id="KW-0061">Asparagine biosynthesis</keyword>
<dbReference type="Proteomes" id="UP001476798">
    <property type="component" value="Unassembled WGS sequence"/>
</dbReference>
<proteinExistence type="predicted"/>
<dbReference type="PANTHER" id="PTHR45937">
    <property type="entry name" value="ASPARAGINE SYNTHETASE DOMAIN-CONTAINING PROTEIN 1"/>
    <property type="match status" value="1"/>
</dbReference>
<evidence type="ECO:0000256" key="4">
    <source>
        <dbReference type="ARBA" id="ARBA00040716"/>
    </source>
</evidence>
<protein>
    <recommendedName>
        <fullName evidence="4">Asparagine synthetase domain-containing protein 1</fullName>
    </recommendedName>
</protein>
<evidence type="ECO:0000313" key="7">
    <source>
        <dbReference type="EMBL" id="MEQ2166347.1"/>
    </source>
</evidence>
<gene>
    <name evidence="7" type="ORF">GOODEAATRI_027031</name>
</gene>
<dbReference type="InterPro" id="IPR051857">
    <property type="entry name" value="Asn_synthetase_domain"/>
</dbReference>
<dbReference type="Pfam" id="PF00733">
    <property type="entry name" value="Asn_synthase"/>
    <property type="match status" value="1"/>
</dbReference>
<dbReference type="CDD" id="cd01991">
    <property type="entry name" value="Asn_synthase_B_C"/>
    <property type="match status" value="1"/>
</dbReference>
<feature type="domain" description="Asparagine synthetase" evidence="6">
    <location>
        <begin position="520"/>
        <end position="635"/>
    </location>
</feature>
<evidence type="ECO:0000313" key="8">
    <source>
        <dbReference type="Proteomes" id="UP001476798"/>
    </source>
</evidence>
<dbReference type="Gene3D" id="3.40.50.620">
    <property type="entry name" value="HUPs"/>
    <property type="match status" value="1"/>
</dbReference>
<evidence type="ECO:0000259" key="6">
    <source>
        <dbReference type="Pfam" id="PF00733"/>
    </source>
</evidence>
<feature type="non-terminal residue" evidence="7">
    <location>
        <position position="1"/>
    </location>
</feature>
<evidence type="ECO:0000256" key="3">
    <source>
        <dbReference type="ARBA" id="ARBA00022962"/>
    </source>
</evidence>
<dbReference type="SUPFAM" id="SSF52402">
    <property type="entry name" value="Adenine nucleotide alpha hydrolases-like"/>
    <property type="match status" value="1"/>
</dbReference>
<keyword evidence="1" id="KW-0028">Amino-acid biosynthesis</keyword>
<dbReference type="InterPro" id="IPR014729">
    <property type="entry name" value="Rossmann-like_a/b/a_fold"/>
</dbReference>
<feature type="region of interest" description="Disordered" evidence="5">
    <location>
        <begin position="377"/>
        <end position="411"/>
    </location>
</feature>
<dbReference type="Gene3D" id="3.60.20.10">
    <property type="entry name" value="Glutamine Phosphoribosylpyrophosphate, subunit 1, domain 1"/>
    <property type="match status" value="1"/>
</dbReference>
<reference evidence="7 8" key="1">
    <citation type="submission" date="2021-06" db="EMBL/GenBank/DDBJ databases">
        <authorList>
            <person name="Palmer J.M."/>
        </authorList>
    </citation>
    <scope>NUCLEOTIDE SEQUENCE [LARGE SCALE GENOMIC DNA]</scope>
    <source>
        <strain evidence="7 8">GA_2019</strain>
        <tissue evidence="7">Muscle</tissue>
    </source>
</reference>
<sequence>VKEQKIIVDELSNLKKNKVSSDVALQQSDVRLRQHFSVCCTITIQSEQDKTIWEHLRRRGPDSSRDVTVTGTDSGYRCLFSAHVLHMRGLLTPQPLQDGAGNVLMWNGEIFGGLPVNPEENDTTAVSQRLESCRTPSEILSGLSAIRGPWAFVYHQRVEDFLWFGRDFFGRRSLLWKCASETLTLTSVAARASGPDLWNWTEVPAAGVFRVDLKEFARTGSVSLEMFPWDHAGNPTTSLESFPSDCRIVPNQAGLFLSSPVCPLNVSLPASVSKTELHPESRLSVGDLEKLLAGRERPDQVRHLIQVLSEAVKRRVQSLPFRPQELSSPPNDSANVAVLFSGGIDSMILAALADRHIPSHQPIDLLNVAFKLQEPKKQNSSAKKLRNHKKDSLDSRSDPTGSQTFSPFDVPDRLTGRAGLEELQRLNPDRHWNFVEINVTQEELQKMRQERICDVVHPLDTVLDDSIGCAVWFAARGAGAVEEDGGPTAFTSSAKVILTGIGADEQLAGYSRHRVRFKTSGHEGLLQELSMELSRISSRNLGRDDRVIGDHGKEARFPYLDEDVVSYLNSLPVWDKADLSLPRGVGEKLLLRLAAKQLGLGQSAVLPKRAMQFGSRVAKMEDRREKASDRCRRLLTGHLLMRNTDADHLQSD</sequence>
<dbReference type="InterPro" id="IPR029055">
    <property type="entry name" value="Ntn_hydrolases_N"/>
</dbReference>
<name>A0ABV0N7V1_9TELE</name>
<dbReference type="PANTHER" id="PTHR45937:SF1">
    <property type="entry name" value="ASPARAGINE SYNTHETASE DOMAIN-CONTAINING PROTEIN 1"/>
    <property type="match status" value="1"/>
</dbReference>
<dbReference type="InterPro" id="IPR001962">
    <property type="entry name" value="Asn_synthase"/>
</dbReference>
<evidence type="ECO:0000256" key="5">
    <source>
        <dbReference type="SAM" id="MobiDB-lite"/>
    </source>
</evidence>
<keyword evidence="8" id="KW-1185">Reference proteome</keyword>
<organism evidence="7 8">
    <name type="scientific">Goodea atripinnis</name>
    <dbReference type="NCBI Taxonomy" id="208336"/>
    <lineage>
        <taxon>Eukaryota</taxon>
        <taxon>Metazoa</taxon>
        <taxon>Chordata</taxon>
        <taxon>Craniata</taxon>
        <taxon>Vertebrata</taxon>
        <taxon>Euteleostomi</taxon>
        <taxon>Actinopterygii</taxon>
        <taxon>Neopterygii</taxon>
        <taxon>Teleostei</taxon>
        <taxon>Neoteleostei</taxon>
        <taxon>Acanthomorphata</taxon>
        <taxon>Ovalentaria</taxon>
        <taxon>Atherinomorphae</taxon>
        <taxon>Cyprinodontiformes</taxon>
        <taxon>Goodeidae</taxon>
        <taxon>Goodea</taxon>
    </lineage>
</organism>
<comment type="caution">
    <text evidence="7">The sequence shown here is derived from an EMBL/GenBank/DDBJ whole genome shotgun (WGS) entry which is preliminary data.</text>
</comment>
<accession>A0ABV0N7V1</accession>
<dbReference type="SUPFAM" id="SSF56235">
    <property type="entry name" value="N-terminal nucleophile aminohydrolases (Ntn hydrolases)"/>
    <property type="match status" value="1"/>
</dbReference>
<evidence type="ECO:0000256" key="1">
    <source>
        <dbReference type="ARBA" id="ARBA00022605"/>
    </source>
</evidence>